<evidence type="ECO:0000313" key="3">
    <source>
        <dbReference type="Proteomes" id="UP000004358"/>
    </source>
</evidence>
<sequence length="314" mass="34922">MQESTEQRLETSRGWRIALLLLLVIGFLAFDYYVTRAFQARYGFATEFIQAICMGAYVVQIDLIAIWSAMGPGRMVVRIPWALLAMTLVFVVHQQGAAVRSRYLFSDEDRSMLAAMLLWGLIAATGSFFLYRVASRRRLLHRDASLEGAQHFHLQHLIGGIFLLSVTCGLLKAFEFPIVFPSLNNRPIIGVGIFTVVNLTITLPAIILSYRISFAPRYLVLAGICVLVTISEVAVFFFLSGGGAPPDLGKIVLMFLLMNVTQGFLLSLILSMVRFGGYEFRLVTSGTLVQPNVKNESPTIAEADPWSHDETTMD</sequence>
<keyword evidence="1" id="KW-1133">Transmembrane helix</keyword>
<feature type="transmembrane region" description="Helical" evidence="1">
    <location>
        <begin position="47"/>
        <end position="68"/>
    </location>
</feature>
<keyword evidence="1" id="KW-0472">Membrane</keyword>
<feature type="transmembrane region" description="Helical" evidence="1">
    <location>
        <begin position="17"/>
        <end position="35"/>
    </location>
</feature>
<dbReference type="Proteomes" id="UP000004358">
    <property type="component" value="Unassembled WGS sequence"/>
</dbReference>
<feature type="transmembrane region" description="Helical" evidence="1">
    <location>
        <begin position="218"/>
        <end position="239"/>
    </location>
</feature>
<dbReference type="AlphaFoldDB" id="A3ZZF0"/>
<dbReference type="EMBL" id="AANZ01000024">
    <property type="protein sequence ID" value="EAQ78113.1"/>
    <property type="molecule type" value="Genomic_DNA"/>
</dbReference>
<name>A3ZZF0_9BACT</name>
<dbReference type="STRING" id="314230.DSM3645_18871"/>
<reference evidence="2 3" key="1">
    <citation type="submission" date="2006-02" db="EMBL/GenBank/DDBJ databases">
        <authorList>
            <person name="Amann R."/>
            <person name="Ferriera S."/>
            <person name="Johnson J."/>
            <person name="Kravitz S."/>
            <person name="Halpern A."/>
            <person name="Remington K."/>
            <person name="Beeson K."/>
            <person name="Tran B."/>
            <person name="Rogers Y.-H."/>
            <person name="Friedman R."/>
            <person name="Venter J.C."/>
        </authorList>
    </citation>
    <scope>NUCLEOTIDE SEQUENCE [LARGE SCALE GENOMIC DNA]</scope>
    <source>
        <strain evidence="2 3">DSM 3645</strain>
    </source>
</reference>
<feature type="transmembrane region" description="Helical" evidence="1">
    <location>
        <begin position="251"/>
        <end position="273"/>
    </location>
</feature>
<feature type="transmembrane region" description="Helical" evidence="1">
    <location>
        <begin position="75"/>
        <end position="92"/>
    </location>
</feature>
<organism evidence="2 3">
    <name type="scientific">Blastopirellula marina DSM 3645</name>
    <dbReference type="NCBI Taxonomy" id="314230"/>
    <lineage>
        <taxon>Bacteria</taxon>
        <taxon>Pseudomonadati</taxon>
        <taxon>Planctomycetota</taxon>
        <taxon>Planctomycetia</taxon>
        <taxon>Pirellulales</taxon>
        <taxon>Pirellulaceae</taxon>
        <taxon>Blastopirellula</taxon>
    </lineage>
</organism>
<evidence type="ECO:0000256" key="1">
    <source>
        <dbReference type="SAM" id="Phobius"/>
    </source>
</evidence>
<comment type="caution">
    <text evidence="2">The sequence shown here is derived from an EMBL/GenBank/DDBJ whole genome shotgun (WGS) entry which is preliminary data.</text>
</comment>
<evidence type="ECO:0000313" key="2">
    <source>
        <dbReference type="EMBL" id="EAQ78113.1"/>
    </source>
</evidence>
<keyword evidence="1" id="KW-0812">Transmembrane</keyword>
<proteinExistence type="predicted"/>
<accession>A3ZZF0</accession>
<dbReference type="HOGENOM" id="CLU_884726_0_0_0"/>
<dbReference type="OrthoDB" id="288549at2"/>
<protein>
    <submittedName>
        <fullName evidence="2">Uncharacterized protein</fullName>
    </submittedName>
</protein>
<feature type="transmembrane region" description="Helical" evidence="1">
    <location>
        <begin position="186"/>
        <end position="206"/>
    </location>
</feature>
<feature type="transmembrane region" description="Helical" evidence="1">
    <location>
        <begin position="112"/>
        <end position="131"/>
    </location>
</feature>
<gene>
    <name evidence="2" type="ORF">DSM3645_18871</name>
</gene>
<dbReference type="RefSeq" id="WP_002651643.1">
    <property type="nucleotide sequence ID" value="NZ_CH672376.1"/>
</dbReference>
<feature type="transmembrane region" description="Helical" evidence="1">
    <location>
        <begin position="152"/>
        <end position="174"/>
    </location>
</feature>